<dbReference type="SUPFAM" id="SSF52540">
    <property type="entry name" value="P-loop containing nucleoside triphosphate hydrolases"/>
    <property type="match status" value="1"/>
</dbReference>
<dbReference type="InterPro" id="IPR027417">
    <property type="entry name" value="P-loop_NTPase"/>
</dbReference>
<dbReference type="GO" id="GO:0046872">
    <property type="term" value="F:metal ion binding"/>
    <property type="evidence" value="ECO:0007669"/>
    <property type="project" value="UniProtKB-KW"/>
</dbReference>
<evidence type="ECO:0000256" key="9">
    <source>
        <dbReference type="ARBA" id="ARBA00023118"/>
    </source>
</evidence>
<dbReference type="OrthoDB" id="9810236at2"/>
<dbReference type="GO" id="GO:0005524">
    <property type="term" value="F:ATP binding"/>
    <property type="evidence" value="ECO:0007669"/>
    <property type="project" value="UniProtKB-KW"/>
</dbReference>
<evidence type="ECO:0000256" key="5">
    <source>
        <dbReference type="ARBA" id="ARBA00022741"/>
    </source>
</evidence>
<protein>
    <submittedName>
        <fullName evidence="11">CRISPR-associated helicase Cas3</fullName>
    </submittedName>
</protein>
<evidence type="ECO:0000313" key="12">
    <source>
        <dbReference type="Proteomes" id="UP000325755"/>
    </source>
</evidence>
<reference evidence="11 12" key="1">
    <citation type="submission" date="2019-09" db="EMBL/GenBank/DDBJ databases">
        <title>Ecophysiology of the spiral-shaped methanotroph Methylospira mobilis as revealed by the complete genome sequence.</title>
        <authorList>
            <person name="Oshkin I.Y."/>
            <person name="Dedysh S.N."/>
            <person name="Miroshnikov K."/>
            <person name="Danilova O.V."/>
            <person name="Hakobyan A."/>
            <person name="Liesack W."/>
        </authorList>
    </citation>
    <scope>NUCLEOTIDE SEQUENCE [LARGE SCALE GENOMIC DNA]</scope>
    <source>
        <strain evidence="11 12">Shm1</strain>
    </source>
</reference>
<dbReference type="EMBL" id="CP044205">
    <property type="protein sequence ID" value="QFY42139.1"/>
    <property type="molecule type" value="Genomic_DNA"/>
</dbReference>
<sequence>MKTLAFFLSSFTELSHCMVPVFYAHSGNKTEQWHFLKDHLIAVGSLASHYAERNCPVMQDAAKWAGLLHDLGKYRDEFQQYLRSERDGGVETRHAVYGAALAFQRDWLGPAFAIAGHHAGLYDLNQLQTLVEDPKYRVEERLPLIIERFEKEHSSIPQYISEPEFVNGNPHRAEFYIRILFSMLVDADFIDTESHYTGTLRGAITLAPSELLQRLIDEKAGKSQDGVLNTIRNQIFQQCLDKAAKPQGFFSLTVPTGGGKTLSGMAFALAHAARHTLRRVIVVIPYLSIIEQNAAQYRRILDPENIGIVIEHHSAVNVPEDNDETRPLAPFEKHPNEYAAENWDAPIIVTTSVQFIESLFACRTSRCRKLHNIARSVVIFDEVQTLPNHLLNPLLNVFHELHDNYGVSFVFSTATQPAFRHRSLSLSEGFKPNEVQEITQDTDQLFQQLRRVTISAPKTDEVLSWDALSKQMSGQSQALSIVNLRRHAFELWQKLRREVPIDEKGAVFHLSSAMCAEHRLDVLGADREPLPGTIRYRLRNDQPCRLVSTQLIEAGVDVDFPIVWRALGPLDSIVQAAGRCNRENKLRDDDGNPKFGEVIVFRPEDNKLPPGVYRTATEITVNLLADTEVDALATDHMLFERYFDQLYQYVPNDNGVQQEREKLHFRKVAELAKVIESDTQAVIVPYGKGCDLIEEIRTRPVVKGSPRFNRNDMRKLQRFMVNLHQRDFQRLFTLKAIKPLLPNLDIQVLAEGWYHPDLGIVIEQRPLEDFLI</sequence>
<dbReference type="InParanoid" id="A0A5Q0BF52"/>
<dbReference type="InterPro" id="IPR011545">
    <property type="entry name" value="DEAD/DEAH_box_helicase_dom"/>
</dbReference>
<dbReference type="GO" id="GO:0004386">
    <property type="term" value="F:helicase activity"/>
    <property type="evidence" value="ECO:0007669"/>
    <property type="project" value="UniProtKB-KW"/>
</dbReference>
<dbReference type="Pfam" id="PF22590">
    <property type="entry name" value="Cas3-like_C_2"/>
    <property type="match status" value="1"/>
</dbReference>
<dbReference type="NCBIfam" id="TIGR01587">
    <property type="entry name" value="cas3_core"/>
    <property type="match status" value="1"/>
</dbReference>
<dbReference type="PROSITE" id="PS51643">
    <property type="entry name" value="HD_CAS3"/>
    <property type="match status" value="1"/>
</dbReference>
<dbReference type="NCBIfam" id="TIGR01596">
    <property type="entry name" value="cas3_HD"/>
    <property type="match status" value="1"/>
</dbReference>
<dbReference type="Gene3D" id="1.10.3210.30">
    <property type="match status" value="1"/>
</dbReference>
<dbReference type="GO" id="GO:0016787">
    <property type="term" value="F:hydrolase activity"/>
    <property type="evidence" value="ECO:0007669"/>
    <property type="project" value="UniProtKB-KW"/>
</dbReference>
<dbReference type="KEGG" id="mmob:F6R98_05425"/>
<keyword evidence="5" id="KW-0547">Nucleotide-binding</keyword>
<dbReference type="InterPro" id="IPR006483">
    <property type="entry name" value="CRISPR-assoc_Cas3_HD"/>
</dbReference>
<evidence type="ECO:0000256" key="8">
    <source>
        <dbReference type="ARBA" id="ARBA00022840"/>
    </source>
</evidence>
<evidence type="ECO:0000259" key="10">
    <source>
        <dbReference type="PROSITE" id="PS51643"/>
    </source>
</evidence>
<keyword evidence="8" id="KW-0067">ATP-binding</keyword>
<feature type="domain" description="HD Cas3-type" evidence="10">
    <location>
        <begin position="29"/>
        <end position="190"/>
    </location>
</feature>
<dbReference type="GO" id="GO:0003676">
    <property type="term" value="F:nucleic acid binding"/>
    <property type="evidence" value="ECO:0007669"/>
    <property type="project" value="InterPro"/>
</dbReference>
<accession>A0A5Q0BF52</accession>
<dbReference type="SMART" id="SM00487">
    <property type="entry name" value="DEXDc"/>
    <property type="match status" value="1"/>
</dbReference>
<comment type="similarity">
    <text evidence="2">In the central section; belongs to the CRISPR-associated helicase Cas3 family.</text>
</comment>
<dbReference type="AlphaFoldDB" id="A0A5Q0BF52"/>
<dbReference type="Proteomes" id="UP000325755">
    <property type="component" value="Chromosome"/>
</dbReference>
<proteinExistence type="inferred from homology"/>
<dbReference type="CDD" id="cd17930">
    <property type="entry name" value="DEXHc_cas3"/>
    <property type="match status" value="1"/>
</dbReference>
<dbReference type="SUPFAM" id="SSF109604">
    <property type="entry name" value="HD-domain/PDEase-like"/>
    <property type="match status" value="1"/>
</dbReference>
<evidence type="ECO:0000256" key="1">
    <source>
        <dbReference type="ARBA" id="ARBA00006847"/>
    </source>
</evidence>
<dbReference type="GO" id="GO:0051607">
    <property type="term" value="P:defense response to virus"/>
    <property type="evidence" value="ECO:0007669"/>
    <property type="project" value="UniProtKB-KW"/>
</dbReference>
<evidence type="ECO:0000256" key="7">
    <source>
        <dbReference type="ARBA" id="ARBA00022806"/>
    </source>
</evidence>
<organism evidence="11 12">
    <name type="scientific">Candidatus Methylospira mobilis</name>
    <dbReference type="NCBI Taxonomy" id="1808979"/>
    <lineage>
        <taxon>Bacteria</taxon>
        <taxon>Pseudomonadati</taxon>
        <taxon>Pseudomonadota</taxon>
        <taxon>Gammaproteobacteria</taxon>
        <taxon>Methylococcales</taxon>
        <taxon>Methylococcaceae</taxon>
        <taxon>Candidatus Methylospira</taxon>
    </lineage>
</organism>
<gene>
    <name evidence="11" type="primary">cas3</name>
    <name evidence="11" type="ORF">F6R98_05425</name>
</gene>
<dbReference type="Pfam" id="PF01966">
    <property type="entry name" value="HD"/>
    <property type="match status" value="1"/>
</dbReference>
<dbReference type="InterPro" id="IPR054712">
    <property type="entry name" value="Cas3-like_dom"/>
</dbReference>
<keyword evidence="12" id="KW-1185">Reference proteome</keyword>
<keyword evidence="6" id="KW-0378">Hydrolase</keyword>
<evidence type="ECO:0000256" key="6">
    <source>
        <dbReference type="ARBA" id="ARBA00022801"/>
    </source>
</evidence>
<dbReference type="InterPro" id="IPR006474">
    <property type="entry name" value="Helicase_Cas3_CRISPR-ass_core"/>
</dbReference>
<keyword evidence="7" id="KW-0347">Helicase</keyword>
<dbReference type="InterPro" id="IPR014001">
    <property type="entry name" value="Helicase_ATP-bd"/>
</dbReference>
<keyword evidence="3" id="KW-0540">Nuclease</keyword>
<name>A0A5Q0BF52_9GAMM</name>
<evidence type="ECO:0000256" key="2">
    <source>
        <dbReference type="ARBA" id="ARBA00009046"/>
    </source>
</evidence>
<dbReference type="RefSeq" id="WP_153248121.1">
    <property type="nucleotide sequence ID" value="NZ_CP044205.1"/>
</dbReference>
<dbReference type="InterPro" id="IPR038257">
    <property type="entry name" value="CRISPR-assoc_Cas3_HD_sf"/>
</dbReference>
<keyword evidence="9" id="KW-0051">Antiviral defense</keyword>
<evidence type="ECO:0000256" key="4">
    <source>
        <dbReference type="ARBA" id="ARBA00022723"/>
    </source>
</evidence>
<dbReference type="InterPro" id="IPR006674">
    <property type="entry name" value="HD_domain"/>
</dbReference>
<evidence type="ECO:0000256" key="3">
    <source>
        <dbReference type="ARBA" id="ARBA00022722"/>
    </source>
</evidence>
<dbReference type="Gene3D" id="3.40.50.300">
    <property type="entry name" value="P-loop containing nucleotide triphosphate hydrolases"/>
    <property type="match status" value="2"/>
</dbReference>
<evidence type="ECO:0000313" key="11">
    <source>
        <dbReference type="EMBL" id="QFY42139.1"/>
    </source>
</evidence>
<dbReference type="Pfam" id="PF00270">
    <property type="entry name" value="DEAD"/>
    <property type="match status" value="1"/>
</dbReference>
<dbReference type="GO" id="GO:0004518">
    <property type="term" value="F:nuclease activity"/>
    <property type="evidence" value="ECO:0007669"/>
    <property type="project" value="UniProtKB-KW"/>
</dbReference>
<comment type="similarity">
    <text evidence="1">In the N-terminal section; belongs to the CRISPR-associated nuclease Cas3-HD family.</text>
</comment>
<dbReference type="CDD" id="cd09641">
    <property type="entry name" value="Cas3''_I"/>
    <property type="match status" value="1"/>
</dbReference>
<keyword evidence="4" id="KW-0479">Metal-binding</keyword>